<sequence length="64" mass="7496">MEEQKVPSGVLGDKPHMNSTSFKWVLVLLSSYVLLKLEKRFSGRDFYSPFFHTHIFHIVQNQCP</sequence>
<keyword evidence="2" id="KW-1185">Reference proteome</keyword>
<reference evidence="1" key="1">
    <citation type="journal article" date="2023" name="Nat. Commun.">
        <title>Diploid and tetraploid genomes of Acorus and the evolution of monocots.</title>
        <authorList>
            <person name="Ma L."/>
            <person name="Liu K.W."/>
            <person name="Li Z."/>
            <person name="Hsiao Y.Y."/>
            <person name="Qi Y."/>
            <person name="Fu T."/>
            <person name="Tang G.D."/>
            <person name="Zhang D."/>
            <person name="Sun W.H."/>
            <person name="Liu D.K."/>
            <person name="Li Y."/>
            <person name="Chen G.Z."/>
            <person name="Liu X.D."/>
            <person name="Liao X.Y."/>
            <person name="Jiang Y.T."/>
            <person name="Yu X."/>
            <person name="Hao Y."/>
            <person name="Huang J."/>
            <person name="Zhao X.W."/>
            <person name="Ke S."/>
            <person name="Chen Y.Y."/>
            <person name="Wu W.L."/>
            <person name="Hsu J.L."/>
            <person name="Lin Y.F."/>
            <person name="Huang M.D."/>
            <person name="Li C.Y."/>
            <person name="Huang L."/>
            <person name="Wang Z.W."/>
            <person name="Zhao X."/>
            <person name="Zhong W.Y."/>
            <person name="Peng D.H."/>
            <person name="Ahmad S."/>
            <person name="Lan S."/>
            <person name="Zhang J.S."/>
            <person name="Tsai W.C."/>
            <person name="Van de Peer Y."/>
            <person name="Liu Z.J."/>
        </authorList>
    </citation>
    <scope>NUCLEOTIDE SEQUENCE</scope>
    <source>
        <strain evidence="1">CP</strain>
    </source>
</reference>
<gene>
    <name evidence="1" type="ORF">QJS10_CPA03g02045</name>
</gene>
<comment type="caution">
    <text evidence="1">The sequence shown here is derived from an EMBL/GenBank/DDBJ whole genome shotgun (WGS) entry which is preliminary data.</text>
</comment>
<reference evidence="1" key="2">
    <citation type="submission" date="2023-06" db="EMBL/GenBank/DDBJ databases">
        <authorList>
            <person name="Ma L."/>
            <person name="Liu K.-W."/>
            <person name="Li Z."/>
            <person name="Hsiao Y.-Y."/>
            <person name="Qi Y."/>
            <person name="Fu T."/>
            <person name="Tang G."/>
            <person name="Zhang D."/>
            <person name="Sun W.-H."/>
            <person name="Liu D.-K."/>
            <person name="Li Y."/>
            <person name="Chen G.-Z."/>
            <person name="Liu X.-D."/>
            <person name="Liao X.-Y."/>
            <person name="Jiang Y.-T."/>
            <person name="Yu X."/>
            <person name="Hao Y."/>
            <person name="Huang J."/>
            <person name="Zhao X.-W."/>
            <person name="Ke S."/>
            <person name="Chen Y.-Y."/>
            <person name="Wu W.-L."/>
            <person name="Hsu J.-L."/>
            <person name="Lin Y.-F."/>
            <person name="Huang M.-D."/>
            <person name="Li C.-Y."/>
            <person name="Huang L."/>
            <person name="Wang Z.-W."/>
            <person name="Zhao X."/>
            <person name="Zhong W.-Y."/>
            <person name="Peng D.-H."/>
            <person name="Ahmad S."/>
            <person name="Lan S."/>
            <person name="Zhang J.-S."/>
            <person name="Tsai W.-C."/>
            <person name="Van De Peer Y."/>
            <person name="Liu Z.-J."/>
        </authorList>
    </citation>
    <scope>NUCLEOTIDE SEQUENCE</scope>
    <source>
        <strain evidence="1">CP</strain>
        <tissue evidence="1">Leaves</tissue>
    </source>
</reference>
<evidence type="ECO:0000313" key="2">
    <source>
        <dbReference type="Proteomes" id="UP001180020"/>
    </source>
</evidence>
<dbReference type="AlphaFoldDB" id="A0AAV9F3G1"/>
<dbReference type="Proteomes" id="UP001180020">
    <property type="component" value="Unassembled WGS sequence"/>
</dbReference>
<evidence type="ECO:0000313" key="1">
    <source>
        <dbReference type="EMBL" id="KAK1320275.1"/>
    </source>
</evidence>
<dbReference type="EMBL" id="JAUJYO010000003">
    <property type="protein sequence ID" value="KAK1320275.1"/>
    <property type="molecule type" value="Genomic_DNA"/>
</dbReference>
<organism evidence="1 2">
    <name type="scientific">Acorus calamus</name>
    <name type="common">Sweet flag</name>
    <dbReference type="NCBI Taxonomy" id="4465"/>
    <lineage>
        <taxon>Eukaryota</taxon>
        <taxon>Viridiplantae</taxon>
        <taxon>Streptophyta</taxon>
        <taxon>Embryophyta</taxon>
        <taxon>Tracheophyta</taxon>
        <taxon>Spermatophyta</taxon>
        <taxon>Magnoliopsida</taxon>
        <taxon>Liliopsida</taxon>
        <taxon>Acoraceae</taxon>
        <taxon>Acorus</taxon>
    </lineage>
</organism>
<accession>A0AAV9F3G1</accession>
<proteinExistence type="predicted"/>
<protein>
    <submittedName>
        <fullName evidence="1">Uncharacterized protein</fullName>
    </submittedName>
</protein>
<name>A0AAV9F3G1_ACOCL</name>